<feature type="chain" id="PRO_5002868852" evidence="2">
    <location>
        <begin position="20"/>
        <end position="346"/>
    </location>
</feature>
<accession>B8BZQ4</accession>
<dbReference type="PaxDb" id="35128-Thaps4589"/>
<evidence type="ECO:0000313" key="3">
    <source>
        <dbReference type="EMBL" id="EED93390.1"/>
    </source>
</evidence>
<dbReference type="RefSeq" id="XP_002289853.1">
    <property type="nucleotide sequence ID" value="XM_002289817.1"/>
</dbReference>
<sequence length="346" mass="36500">MTLLLSSMMLMGSLRNTYAVPHNVVDASVRGLSKRYLQFEFDNEPPMPTPSPIDVNATLSPTPSVSSQFESVTATVAAQDVMLGNDEETTKTPATVGSDGELPVDGTATSSTTPAETTEMPQTTMSVDTGDEADTKSSSTTTPAEDTTTESTEEATSTTSASAANTTVDGNAGLETTVIPTVLENNTDIDAGGKSYVDEVATDAPTPNPIAVGDDGRWGDGPNDNGGLPTPFPSADGGDEGSWGDEWSKIYPTKSPTPRPTYAYHPKSDDPLNDEDMDIGEFDDDKKSANLQHEIANYMEGVESPQEMETDKNVQVVAGSLTAVFILLWLLTAHQTMENPDGICAG</sequence>
<evidence type="ECO:0000256" key="1">
    <source>
        <dbReference type="SAM" id="MobiDB-lite"/>
    </source>
</evidence>
<dbReference type="AlphaFoldDB" id="B8BZQ4"/>
<dbReference type="GeneID" id="7448825"/>
<feature type="region of interest" description="Disordered" evidence="1">
    <location>
        <begin position="81"/>
        <end position="172"/>
    </location>
</feature>
<feature type="compositionally biased region" description="Low complexity" evidence="1">
    <location>
        <begin position="137"/>
        <end position="146"/>
    </location>
</feature>
<protein>
    <submittedName>
        <fullName evidence="3">Uncharacterized protein</fullName>
    </submittedName>
</protein>
<keyword evidence="2" id="KW-0732">Signal</keyword>
<organism evidence="3 4">
    <name type="scientific">Thalassiosira pseudonana</name>
    <name type="common">Marine diatom</name>
    <name type="synonym">Cyclotella nana</name>
    <dbReference type="NCBI Taxonomy" id="35128"/>
    <lineage>
        <taxon>Eukaryota</taxon>
        <taxon>Sar</taxon>
        <taxon>Stramenopiles</taxon>
        <taxon>Ochrophyta</taxon>
        <taxon>Bacillariophyta</taxon>
        <taxon>Coscinodiscophyceae</taxon>
        <taxon>Thalassiosirophycidae</taxon>
        <taxon>Thalassiosirales</taxon>
        <taxon>Thalassiosiraceae</taxon>
        <taxon>Thalassiosira</taxon>
    </lineage>
</organism>
<proteinExistence type="predicted"/>
<name>B8BZQ4_THAPS</name>
<evidence type="ECO:0000256" key="2">
    <source>
        <dbReference type="SAM" id="SignalP"/>
    </source>
</evidence>
<dbReference type="HOGENOM" id="CLU_802912_0_0_1"/>
<feature type="compositionally biased region" description="Low complexity" evidence="1">
    <location>
        <begin position="154"/>
        <end position="167"/>
    </location>
</feature>
<dbReference type="InParanoid" id="B8BZQ4"/>
<feature type="region of interest" description="Disordered" evidence="1">
    <location>
        <begin position="199"/>
        <end position="273"/>
    </location>
</feature>
<dbReference type="KEGG" id="tps:THAPSDRAFT_4589"/>
<dbReference type="Proteomes" id="UP000001449">
    <property type="component" value="Chromosome 4"/>
</dbReference>
<feature type="compositionally biased region" description="Low complexity" evidence="1">
    <location>
        <begin position="107"/>
        <end position="121"/>
    </location>
</feature>
<reference evidence="3 4" key="1">
    <citation type="journal article" date="2004" name="Science">
        <title>The genome of the diatom Thalassiosira pseudonana: ecology, evolution, and metabolism.</title>
        <authorList>
            <person name="Armbrust E.V."/>
            <person name="Berges J.A."/>
            <person name="Bowler C."/>
            <person name="Green B.R."/>
            <person name="Martinez D."/>
            <person name="Putnam N.H."/>
            <person name="Zhou S."/>
            <person name="Allen A.E."/>
            <person name="Apt K.E."/>
            <person name="Bechner M."/>
            <person name="Brzezinski M.A."/>
            <person name="Chaal B.K."/>
            <person name="Chiovitti A."/>
            <person name="Davis A.K."/>
            <person name="Demarest M.S."/>
            <person name="Detter J.C."/>
            <person name="Glavina T."/>
            <person name="Goodstein D."/>
            <person name="Hadi M.Z."/>
            <person name="Hellsten U."/>
            <person name="Hildebrand M."/>
            <person name="Jenkins B.D."/>
            <person name="Jurka J."/>
            <person name="Kapitonov V.V."/>
            <person name="Kroger N."/>
            <person name="Lau W.W."/>
            <person name="Lane T.W."/>
            <person name="Larimer F.W."/>
            <person name="Lippmeier J.C."/>
            <person name="Lucas S."/>
            <person name="Medina M."/>
            <person name="Montsant A."/>
            <person name="Obornik M."/>
            <person name="Parker M.S."/>
            <person name="Palenik B."/>
            <person name="Pazour G.J."/>
            <person name="Richardson P.M."/>
            <person name="Rynearson T.A."/>
            <person name="Saito M.A."/>
            <person name="Schwartz D.C."/>
            <person name="Thamatrakoln K."/>
            <person name="Valentin K."/>
            <person name="Vardi A."/>
            <person name="Wilkerson F.P."/>
            <person name="Rokhsar D.S."/>
        </authorList>
    </citation>
    <scope>NUCLEOTIDE SEQUENCE [LARGE SCALE GENOMIC DNA]</scope>
    <source>
        <strain evidence="3 4">CCMP1335</strain>
    </source>
</reference>
<reference evidence="3 4" key="2">
    <citation type="journal article" date="2008" name="Nature">
        <title>The Phaeodactylum genome reveals the evolutionary history of diatom genomes.</title>
        <authorList>
            <person name="Bowler C."/>
            <person name="Allen A.E."/>
            <person name="Badger J.H."/>
            <person name="Grimwood J."/>
            <person name="Jabbari K."/>
            <person name="Kuo A."/>
            <person name="Maheswari U."/>
            <person name="Martens C."/>
            <person name="Maumus F."/>
            <person name="Otillar R.P."/>
            <person name="Rayko E."/>
            <person name="Salamov A."/>
            <person name="Vandepoele K."/>
            <person name="Beszteri B."/>
            <person name="Gruber A."/>
            <person name="Heijde M."/>
            <person name="Katinka M."/>
            <person name="Mock T."/>
            <person name="Valentin K."/>
            <person name="Verret F."/>
            <person name="Berges J.A."/>
            <person name="Brownlee C."/>
            <person name="Cadoret J.P."/>
            <person name="Chiovitti A."/>
            <person name="Choi C.J."/>
            <person name="Coesel S."/>
            <person name="De Martino A."/>
            <person name="Detter J.C."/>
            <person name="Durkin C."/>
            <person name="Falciatore A."/>
            <person name="Fournet J."/>
            <person name="Haruta M."/>
            <person name="Huysman M.J."/>
            <person name="Jenkins B.D."/>
            <person name="Jiroutova K."/>
            <person name="Jorgensen R.E."/>
            <person name="Joubert Y."/>
            <person name="Kaplan A."/>
            <person name="Kroger N."/>
            <person name="Kroth P.G."/>
            <person name="La Roche J."/>
            <person name="Lindquist E."/>
            <person name="Lommer M."/>
            <person name="Martin-Jezequel V."/>
            <person name="Lopez P.J."/>
            <person name="Lucas S."/>
            <person name="Mangogna M."/>
            <person name="McGinnis K."/>
            <person name="Medlin L.K."/>
            <person name="Montsant A."/>
            <person name="Oudot-Le Secq M.P."/>
            <person name="Napoli C."/>
            <person name="Obornik M."/>
            <person name="Parker M.S."/>
            <person name="Petit J.L."/>
            <person name="Porcel B.M."/>
            <person name="Poulsen N."/>
            <person name="Robison M."/>
            <person name="Rychlewski L."/>
            <person name="Rynearson T.A."/>
            <person name="Schmutz J."/>
            <person name="Shapiro H."/>
            <person name="Siaut M."/>
            <person name="Stanley M."/>
            <person name="Sussman M.R."/>
            <person name="Taylor A.R."/>
            <person name="Vardi A."/>
            <person name="von Dassow P."/>
            <person name="Vyverman W."/>
            <person name="Willis A."/>
            <person name="Wyrwicz L.S."/>
            <person name="Rokhsar D.S."/>
            <person name="Weissenbach J."/>
            <person name="Armbrust E.V."/>
            <person name="Green B.R."/>
            <person name="Van de Peer Y."/>
            <person name="Grigoriev I.V."/>
        </authorList>
    </citation>
    <scope>NUCLEOTIDE SEQUENCE [LARGE SCALE GENOMIC DNA]</scope>
    <source>
        <strain evidence="3 4">CCMP1335</strain>
    </source>
</reference>
<feature type="signal peptide" evidence="2">
    <location>
        <begin position="1"/>
        <end position="19"/>
    </location>
</feature>
<gene>
    <name evidence="3" type="ORF">THAPSDRAFT_4589</name>
</gene>
<evidence type="ECO:0000313" key="4">
    <source>
        <dbReference type="Proteomes" id="UP000001449"/>
    </source>
</evidence>
<keyword evidence="4" id="KW-1185">Reference proteome</keyword>
<dbReference type="EMBL" id="CM000641">
    <property type="protein sequence ID" value="EED93390.1"/>
    <property type="molecule type" value="Genomic_DNA"/>
</dbReference>